<keyword evidence="3" id="KW-1185">Reference proteome</keyword>
<feature type="region of interest" description="Disordered" evidence="1">
    <location>
        <begin position="90"/>
        <end position="166"/>
    </location>
</feature>
<feature type="compositionally biased region" description="Low complexity" evidence="1">
    <location>
        <begin position="106"/>
        <end position="119"/>
    </location>
</feature>
<feature type="compositionally biased region" description="Low complexity" evidence="1">
    <location>
        <begin position="140"/>
        <end position="154"/>
    </location>
</feature>
<gene>
    <name evidence="2" type="ORF">EJB05_27138</name>
</gene>
<dbReference type="EMBL" id="RWGY01000013">
    <property type="protein sequence ID" value="TVU24686.1"/>
    <property type="molecule type" value="Genomic_DNA"/>
</dbReference>
<reference evidence="2 3" key="1">
    <citation type="journal article" date="2019" name="Sci. Rep.">
        <title>A high-quality genome of Eragrostis curvula grass provides insights into Poaceae evolution and supports new strategies to enhance forage quality.</title>
        <authorList>
            <person name="Carballo J."/>
            <person name="Santos B.A.C.M."/>
            <person name="Zappacosta D."/>
            <person name="Garbus I."/>
            <person name="Selva J.P."/>
            <person name="Gallo C.A."/>
            <person name="Diaz A."/>
            <person name="Albertini E."/>
            <person name="Caccamo M."/>
            <person name="Echenique V."/>
        </authorList>
    </citation>
    <scope>NUCLEOTIDE SEQUENCE [LARGE SCALE GENOMIC DNA]</scope>
    <source>
        <strain evidence="3">cv. Victoria</strain>
        <tissue evidence="2">Leaf</tissue>
    </source>
</reference>
<dbReference type="Gramene" id="TVU24686">
    <property type="protein sequence ID" value="TVU24686"/>
    <property type="gene ID" value="EJB05_27138"/>
</dbReference>
<organism evidence="2 3">
    <name type="scientific">Eragrostis curvula</name>
    <name type="common">weeping love grass</name>
    <dbReference type="NCBI Taxonomy" id="38414"/>
    <lineage>
        <taxon>Eukaryota</taxon>
        <taxon>Viridiplantae</taxon>
        <taxon>Streptophyta</taxon>
        <taxon>Embryophyta</taxon>
        <taxon>Tracheophyta</taxon>
        <taxon>Spermatophyta</taxon>
        <taxon>Magnoliopsida</taxon>
        <taxon>Liliopsida</taxon>
        <taxon>Poales</taxon>
        <taxon>Poaceae</taxon>
        <taxon>PACMAD clade</taxon>
        <taxon>Chloridoideae</taxon>
        <taxon>Eragrostideae</taxon>
        <taxon>Eragrostidinae</taxon>
        <taxon>Eragrostis</taxon>
    </lineage>
</organism>
<accession>A0A5J9UM91</accession>
<protein>
    <submittedName>
        <fullName evidence="2">Uncharacterized protein</fullName>
    </submittedName>
</protein>
<comment type="caution">
    <text evidence="2">The sequence shown here is derived from an EMBL/GenBank/DDBJ whole genome shotgun (WGS) entry which is preliminary data.</text>
</comment>
<dbReference type="Proteomes" id="UP000324897">
    <property type="component" value="Chromosome 2"/>
</dbReference>
<feature type="non-terminal residue" evidence="2">
    <location>
        <position position="265"/>
    </location>
</feature>
<proteinExistence type="predicted"/>
<evidence type="ECO:0000256" key="1">
    <source>
        <dbReference type="SAM" id="MobiDB-lite"/>
    </source>
</evidence>
<evidence type="ECO:0000313" key="3">
    <source>
        <dbReference type="Proteomes" id="UP000324897"/>
    </source>
</evidence>
<evidence type="ECO:0000313" key="2">
    <source>
        <dbReference type="EMBL" id="TVU24686.1"/>
    </source>
</evidence>
<feature type="region of interest" description="Disordered" evidence="1">
    <location>
        <begin position="242"/>
        <end position="265"/>
    </location>
</feature>
<dbReference type="AlphaFoldDB" id="A0A5J9UM91"/>
<feature type="non-terminal residue" evidence="2">
    <location>
        <position position="1"/>
    </location>
</feature>
<sequence length="265" mass="27976">SVNELSPVNKQNELDGLSILIYELANLINWRRPWTTPARSWGRPWTTPARRRLVLDDPKSDQLVATWMEAFLAARQTGQASCRGSQDLHRHRCRHGSSSTVASRSPHALHAHLPAGGAPVSPKQHDCASSASAAGEKSPKPSTSGATASPPAEAEAARRRRWSSVARSPAATASLLRATPSHAWLSAAACRSRSSSSAARRRAACTSASFSRSRHAATAATAPTSSCRCRLVACSIAARSRSHSARTSASTSAPPCSTHSSATTS</sequence>
<name>A0A5J9UM91_9POAL</name>